<feature type="domain" description="LD-carboxypeptidase C-terminal" evidence="8">
    <location>
        <begin position="172"/>
        <end position="287"/>
    </location>
</feature>
<comment type="caution">
    <text evidence="9">The sequence shown here is derived from an EMBL/GenBank/DDBJ whole genome shotgun (WGS) entry which is preliminary data.</text>
</comment>
<dbReference type="Gene3D" id="3.50.30.60">
    <property type="entry name" value="LD-carboxypeptidase A C-terminal domain-like"/>
    <property type="match status" value="1"/>
</dbReference>
<dbReference type="Proteomes" id="UP000282832">
    <property type="component" value="Unassembled WGS sequence"/>
</dbReference>
<dbReference type="Gene3D" id="3.40.50.10740">
    <property type="entry name" value="Class I glutamine amidotransferase-like"/>
    <property type="match status" value="1"/>
</dbReference>
<dbReference type="EMBL" id="SACY01000002">
    <property type="protein sequence ID" value="RVU25652.1"/>
    <property type="molecule type" value="Genomic_DNA"/>
</dbReference>
<keyword evidence="2 9" id="KW-0121">Carboxypeptidase</keyword>
<evidence type="ECO:0000259" key="8">
    <source>
        <dbReference type="Pfam" id="PF17676"/>
    </source>
</evidence>
<evidence type="ECO:0000256" key="1">
    <source>
        <dbReference type="ARBA" id="ARBA00010233"/>
    </source>
</evidence>
<organism evidence="9 10">
    <name type="scientific">Sandaracinomonas limnophila</name>
    <dbReference type="NCBI Taxonomy" id="1862386"/>
    <lineage>
        <taxon>Bacteria</taxon>
        <taxon>Pseudomonadati</taxon>
        <taxon>Bacteroidota</taxon>
        <taxon>Cytophagia</taxon>
        <taxon>Cytophagales</taxon>
        <taxon>Flectobacillaceae</taxon>
        <taxon>Sandaracinomonas</taxon>
    </lineage>
</organism>
<reference evidence="9 10" key="1">
    <citation type="submission" date="2019-01" db="EMBL/GenBank/DDBJ databases">
        <authorList>
            <person name="Chen W.-M."/>
        </authorList>
    </citation>
    <scope>NUCLEOTIDE SEQUENCE [LARGE SCALE GENOMIC DNA]</scope>
    <source>
        <strain evidence="9 10">FSY-15</strain>
    </source>
</reference>
<dbReference type="SUPFAM" id="SSF141986">
    <property type="entry name" value="LD-carboxypeptidase A C-terminal domain-like"/>
    <property type="match status" value="1"/>
</dbReference>
<dbReference type="InterPro" id="IPR003507">
    <property type="entry name" value="S66_fam"/>
</dbReference>
<dbReference type="GO" id="GO:0008236">
    <property type="term" value="F:serine-type peptidase activity"/>
    <property type="evidence" value="ECO:0007669"/>
    <property type="project" value="UniProtKB-KW"/>
</dbReference>
<proteinExistence type="inferred from homology"/>
<keyword evidence="10" id="KW-1185">Reference proteome</keyword>
<dbReference type="CDD" id="cd07025">
    <property type="entry name" value="Peptidase_S66"/>
    <property type="match status" value="1"/>
</dbReference>
<feature type="active site" description="Charge relay system" evidence="6">
    <location>
        <position position="202"/>
    </location>
</feature>
<comment type="similarity">
    <text evidence="1">Belongs to the peptidase S66 family.</text>
</comment>
<evidence type="ECO:0000313" key="9">
    <source>
        <dbReference type="EMBL" id="RVU25652.1"/>
    </source>
</evidence>
<feature type="domain" description="LD-carboxypeptidase N-terminal" evidence="7">
    <location>
        <begin position="13"/>
        <end position="128"/>
    </location>
</feature>
<dbReference type="InterPro" id="IPR027478">
    <property type="entry name" value="LdcA_N"/>
</dbReference>
<protein>
    <submittedName>
        <fullName evidence="9">LD-carboxypeptidase</fullName>
    </submittedName>
</protein>
<dbReference type="OrthoDB" id="9807329at2"/>
<evidence type="ECO:0000256" key="5">
    <source>
        <dbReference type="ARBA" id="ARBA00022825"/>
    </source>
</evidence>
<name>A0A437PTR6_9BACT</name>
<dbReference type="Pfam" id="PF02016">
    <property type="entry name" value="Peptidase_S66"/>
    <property type="match status" value="1"/>
</dbReference>
<keyword evidence="4" id="KW-0378">Hydrolase</keyword>
<evidence type="ECO:0000313" key="10">
    <source>
        <dbReference type="Proteomes" id="UP000282832"/>
    </source>
</evidence>
<evidence type="ECO:0000256" key="3">
    <source>
        <dbReference type="ARBA" id="ARBA00022670"/>
    </source>
</evidence>
<keyword evidence="5" id="KW-0720">Serine protease</keyword>
<accession>A0A437PTR6</accession>
<gene>
    <name evidence="9" type="ORF">EOJ36_04340</name>
</gene>
<dbReference type="Pfam" id="PF17676">
    <property type="entry name" value="Peptidase_S66C"/>
    <property type="match status" value="1"/>
</dbReference>
<dbReference type="InterPro" id="IPR029062">
    <property type="entry name" value="Class_I_gatase-like"/>
</dbReference>
<dbReference type="RefSeq" id="WP_127802805.1">
    <property type="nucleotide sequence ID" value="NZ_SACY01000002.1"/>
</dbReference>
<evidence type="ECO:0000259" key="7">
    <source>
        <dbReference type="Pfam" id="PF02016"/>
    </source>
</evidence>
<dbReference type="GO" id="GO:0004180">
    <property type="term" value="F:carboxypeptidase activity"/>
    <property type="evidence" value="ECO:0007669"/>
    <property type="project" value="UniProtKB-KW"/>
</dbReference>
<dbReference type="PANTHER" id="PTHR30237:SF2">
    <property type="entry name" value="MUREIN TETRAPEPTIDE CARBOXYPEPTIDASE"/>
    <property type="match status" value="1"/>
</dbReference>
<evidence type="ECO:0000256" key="4">
    <source>
        <dbReference type="ARBA" id="ARBA00022801"/>
    </source>
</evidence>
<dbReference type="SUPFAM" id="SSF52317">
    <property type="entry name" value="Class I glutamine amidotransferase-like"/>
    <property type="match status" value="1"/>
</dbReference>
<evidence type="ECO:0000256" key="6">
    <source>
        <dbReference type="PIRSR" id="PIRSR028757-1"/>
    </source>
</evidence>
<sequence length="301" mass="33381">MHIIPCLKPGDKVAIVSPASPPKSTDWELGLKVLEQWGLEVICAPNHLNTHFGLAGTDQQRLSDLQWALNEPDIKAIFPIRGGYGTSRIIDQVDFSNFAKYPKWIVGFSDITTLLMHLNALDFPSLHAPMPHNFLQNGGDIALNNLKKFLFEGEFNLKTPPHPYNTFGKVEAPIIGGNLSILVHLIGTPSFPNPENTILFIEDIGERLYHVDRMMVQLKRSGILSQLTGMIVGGFTDCEEASLQIGKDAYGIIAEHTQDFNYPIAFDFPAGHIPNNQPLLMGQKISLLINSTEVQLTYTNP</sequence>
<dbReference type="InterPro" id="IPR040449">
    <property type="entry name" value="Peptidase_S66_N"/>
</dbReference>
<dbReference type="AlphaFoldDB" id="A0A437PTR6"/>
<dbReference type="InterPro" id="IPR040921">
    <property type="entry name" value="Peptidase_S66C"/>
</dbReference>
<keyword evidence="3" id="KW-0645">Protease</keyword>
<dbReference type="GO" id="GO:0006508">
    <property type="term" value="P:proteolysis"/>
    <property type="evidence" value="ECO:0007669"/>
    <property type="project" value="UniProtKB-KW"/>
</dbReference>
<dbReference type="PANTHER" id="PTHR30237">
    <property type="entry name" value="MURAMOYLTETRAPEPTIDE CARBOXYPEPTIDASE"/>
    <property type="match status" value="1"/>
</dbReference>
<feature type="active site" description="Nucleophile" evidence="6">
    <location>
        <position position="109"/>
    </location>
</feature>
<dbReference type="InterPro" id="IPR027461">
    <property type="entry name" value="Carboxypeptidase_A_C_sf"/>
</dbReference>
<evidence type="ECO:0000256" key="2">
    <source>
        <dbReference type="ARBA" id="ARBA00022645"/>
    </source>
</evidence>
<dbReference type="PIRSF" id="PIRSF028757">
    <property type="entry name" value="LD-carboxypeptidase"/>
    <property type="match status" value="1"/>
</dbReference>
<feature type="active site" description="Charge relay system" evidence="6">
    <location>
        <position position="272"/>
    </location>
</feature>